<reference evidence="2" key="1">
    <citation type="submission" date="2018-05" db="EMBL/GenBank/DDBJ databases">
        <title>Pedobacter paludis sp. nov., isolated from wetland soil.</title>
        <authorList>
            <person name="Zhang Y."/>
        </authorList>
    </citation>
    <scope>NUCLEOTIDE SEQUENCE [LARGE SCALE GENOMIC DNA]</scope>
    <source>
        <strain evidence="2">R-8</strain>
    </source>
</reference>
<name>A0A317F1F3_9SPHI</name>
<accession>A0A317F1F3</accession>
<dbReference type="AlphaFoldDB" id="A0A317F1F3"/>
<dbReference type="RefSeq" id="WP_109929145.1">
    <property type="nucleotide sequence ID" value="NZ_QGNY01000002.1"/>
</dbReference>
<comment type="caution">
    <text evidence="1">The sequence shown here is derived from an EMBL/GenBank/DDBJ whole genome shotgun (WGS) entry which is preliminary data.</text>
</comment>
<dbReference type="Proteomes" id="UP000245391">
    <property type="component" value="Unassembled WGS sequence"/>
</dbReference>
<dbReference type="OrthoDB" id="767966at2"/>
<proteinExistence type="predicted"/>
<protein>
    <submittedName>
        <fullName evidence="1">Uncharacterized protein</fullName>
    </submittedName>
</protein>
<evidence type="ECO:0000313" key="2">
    <source>
        <dbReference type="Proteomes" id="UP000245391"/>
    </source>
</evidence>
<evidence type="ECO:0000313" key="1">
    <source>
        <dbReference type="EMBL" id="PWS32984.1"/>
    </source>
</evidence>
<keyword evidence="2" id="KW-1185">Reference proteome</keyword>
<sequence length="227" mass="26534">MENSSNMIHGHFTQEGIDDLASTTFDKRLDYLENWITNERKLRLQKENIEQIGFENTCPVMLSTEQLGNPKIIIENFFKNNDLTSAKSKLKNWFKTALTEDLQYENGNELLFFHNQIIQLLHAGYLIVQDKSFDQEKSSSEHLVNNPHMISCLDINEQRSPLAYLNAINTISNLTFLRYGMQEWLYSALSKRSSISHLNSKFIFEQFELLEKLFEALFLVSTRVLNR</sequence>
<gene>
    <name evidence="1" type="ORF">DF947_07920</name>
</gene>
<dbReference type="EMBL" id="QGNY01000002">
    <property type="protein sequence ID" value="PWS32984.1"/>
    <property type="molecule type" value="Genomic_DNA"/>
</dbReference>
<organism evidence="1 2">
    <name type="scientific">Pedobacter paludis</name>
    <dbReference type="NCBI Taxonomy" id="2203212"/>
    <lineage>
        <taxon>Bacteria</taxon>
        <taxon>Pseudomonadati</taxon>
        <taxon>Bacteroidota</taxon>
        <taxon>Sphingobacteriia</taxon>
        <taxon>Sphingobacteriales</taxon>
        <taxon>Sphingobacteriaceae</taxon>
        <taxon>Pedobacter</taxon>
    </lineage>
</organism>